<name>A0A0D0DVY3_9AGAM</name>
<dbReference type="Proteomes" id="UP000054538">
    <property type="component" value="Unassembled WGS sequence"/>
</dbReference>
<dbReference type="HOGENOM" id="CLU_2758534_0_0_1"/>
<reference evidence="3" key="2">
    <citation type="submission" date="2015-01" db="EMBL/GenBank/DDBJ databases">
        <title>Evolutionary Origins and Diversification of the Mycorrhizal Mutualists.</title>
        <authorList>
            <consortium name="DOE Joint Genome Institute"/>
            <consortium name="Mycorrhizal Genomics Consortium"/>
            <person name="Kohler A."/>
            <person name="Kuo A."/>
            <person name="Nagy L.G."/>
            <person name="Floudas D."/>
            <person name="Copeland A."/>
            <person name="Barry K.W."/>
            <person name="Cichocki N."/>
            <person name="Veneault-Fourrey C."/>
            <person name="LaButti K."/>
            <person name="Lindquist E.A."/>
            <person name="Lipzen A."/>
            <person name="Lundell T."/>
            <person name="Morin E."/>
            <person name="Murat C."/>
            <person name="Riley R."/>
            <person name="Ohm R."/>
            <person name="Sun H."/>
            <person name="Tunlid A."/>
            <person name="Henrissat B."/>
            <person name="Grigoriev I.V."/>
            <person name="Hibbett D.S."/>
            <person name="Martin F."/>
        </authorList>
    </citation>
    <scope>NUCLEOTIDE SEQUENCE [LARGE SCALE GENOMIC DNA]</scope>
    <source>
        <strain evidence="3">Ve08.2h10</strain>
    </source>
</reference>
<keyword evidence="3" id="KW-1185">Reference proteome</keyword>
<dbReference type="InParanoid" id="A0A0D0DVY3"/>
<dbReference type="EMBL" id="KN825152">
    <property type="protein sequence ID" value="KIK93821.1"/>
    <property type="molecule type" value="Genomic_DNA"/>
</dbReference>
<proteinExistence type="predicted"/>
<accession>A0A0D0DVY3</accession>
<gene>
    <name evidence="2" type="ORF">PAXRUDRAFT_828599</name>
</gene>
<evidence type="ECO:0000313" key="3">
    <source>
        <dbReference type="Proteomes" id="UP000054538"/>
    </source>
</evidence>
<sequence>MRYMDWLSAGEMNSEYDAGDVHGKELGEERDVTWVGRWANEYASVQQARLRLSAHSTKRSPGRPVLSDIS</sequence>
<dbReference type="AlphaFoldDB" id="A0A0D0DVY3"/>
<evidence type="ECO:0000256" key="1">
    <source>
        <dbReference type="SAM" id="MobiDB-lite"/>
    </source>
</evidence>
<protein>
    <submittedName>
        <fullName evidence="2">Unplaced genomic scaffold scaffold_330, whole genome shotgun sequence</fullName>
    </submittedName>
</protein>
<organism evidence="2 3">
    <name type="scientific">Paxillus rubicundulus Ve08.2h10</name>
    <dbReference type="NCBI Taxonomy" id="930991"/>
    <lineage>
        <taxon>Eukaryota</taxon>
        <taxon>Fungi</taxon>
        <taxon>Dikarya</taxon>
        <taxon>Basidiomycota</taxon>
        <taxon>Agaricomycotina</taxon>
        <taxon>Agaricomycetes</taxon>
        <taxon>Agaricomycetidae</taxon>
        <taxon>Boletales</taxon>
        <taxon>Paxilineae</taxon>
        <taxon>Paxillaceae</taxon>
        <taxon>Paxillus</taxon>
    </lineage>
</organism>
<evidence type="ECO:0000313" key="2">
    <source>
        <dbReference type="EMBL" id="KIK93821.1"/>
    </source>
</evidence>
<feature type="region of interest" description="Disordered" evidence="1">
    <location>
        <begin position="51"/>
        <end position="70"/>
    </location>
</feature>
<reference evidence="2 3" key="1">
    <citation type="submission" date="2014-04" db="EMBL/GenBank/DDBJ databases">
        <authorList>
            <consortium name="DOE Joint Genome Institute"/>
            <person name="Kuo A."/>
            <person name="Kohler A."/>
            <person name="Jargeat P."/>
            <person name="Nagy L.G."/>
            <person name="Floudas D."/>
            <person name="Copeland A."/>
            <person name="Barry K.W."/>
            <person name="Cichocki N."/>
            <person name="Veneault-Fourrey C."/>
            <person name="LaButti K."/>
            <person name="Lindquist E.A."/>
            <person name="Lipzen A."/>
            <person name="Lundell T."/>
            <person name="Morin E."/>
            <person name="Murat C."/>
            <person name="Sun H."/>
            <person name="Tunlid A."/>
            <person name="Henrissat B."/>
            <person name="Grigoriev I.V."/>
            <person name="Hibbett D.S."/>
            <person name="Martin F."/>
            <person name="Nordberg H.P."/>
            <person name="Cantor M.N."/>
            <person name="Hua S.X."/>
        </authorList>
    </citation>
    <scope>NUCLEOTIDE SEQUENCE [LARGE SCALE GENOMIC DNA]</scope>
    <source>
        <strain evidence="2 3">Ve08.2h10</strain>
    </source>
</reference>